<dbReference type="InterPro" id="IPR032466">
    <property type="entry name" value="Metal_Hydrolase"/>
</dbReference>
<dbReference type="RefSeq" id="WP_101693608.1">
    <property type="nucleotide sequence ID" value="NZ_JACOPR010000001.1"/>
</dbReference>
<comment type="caution">
    <text evidence="3">The sequence shown here is derived from an EMBL/GenBank/DDBJ whole genome shotgun (WGS) entry which is preliminary data.</text>
</comment>
<keyword evidence="4" id="KW-1185">Reference proteome</keyword>
<reference evidence="3 4" key="1">
    <citation type="submission" date="2020-08" db="EMBL/GenBank/DDBJ databases">
        <title>Genome public.</title>
        <authorList>
            <person name="Liu C."/>
            <person name="Sun Q."/>
        </authorList>
    </citation>
    <scope>NUCLEOTIDE SEQUENCE [LARGE SCALE GENOMIC DNA]</scope>
    <source>
        <strain evidence="3 4">New-38</strain>
    </source>
</reference>
<evidence type="ECO:0000256" key="1">
    <source>
        <dbReference type="ARBA" id="ARBA00022801"/>
    </source>
</evidence>
<evidence type="ECO:0000313" key="3">
    <source>
        <dbReference type="EMBL" id="MBC5729520.1"/>
    </source>
</evidence>
<evidence type="ECO:0000259" key="2">
    <source>
        <dbReference type="Pfam" id="PF01979"/>
    </source>
</evidence>
<dbReference type="InterPro" id="IPR050287">
    <property type="entry name" value="MTA/SAH_deaminase"/>
</dbReference>
<gene>
    <name evidence="3" type="ORF">H8S34_01545</name>
</gene>
<sequence>MKQIDLIIKNAYLITMNAKREVIPNACIAVEGDKILAVGTDALLEQYQADKVIDAAGKYVFPGFISTHSHLFQTMLKGLGRDKFLIDWLNSSVRVALHNFDEETVYYAALLGCMEGIRSGTTTILDYMYAHPIAGLDDCVTQAFEDIGIRGVLGRAFTNVASFPPEIACPRVETERDFFDDVRRLNTKYQNHSRISVCMAPGIIWDHTDEGFREMRSTANELHMPITMHLVETPDDDAFSREQYGEDTIPHLEKLGVLGPDFIAVHCVYMKDEDLDTFKKYDVKVSHNPNSNMVLASGVARIPEMLEKGITVSLACDGSASNDTQNMLEVIKAASLMQKVHHCNPSLMPASTVLELATLGGARTLGRESELGSVEAGKKADFILFDPLSPWSAPVYDPVSTLTYACSPDNIKAVVIDGKVVMENGHMTTVDEEKVIREAQRLGTKLVEKSGLGNVQWGQKMPLMHI</sequence>
<proteinExistence type="predicted"/>
<protein>
    <submittedName>
        <fullName evidence="3">Amidohydrolase</fullName>
    </submittedName>
</protein>
<dbReference type="CDD" id="cd01298">
    <property type="entry name" value="ATZ_TRZ_like"/>
    <property type="match status" value="1"/>
</dbReference>
<dbReference type="PANTHER" id="PTHR43794:SF11">
    <property type="entry name" value="AMIDOHYDROLASE-RELATED DOMAIN-CONTAINING PROTEIN"/>
    <property type="match status" value="1"/>
</dbReference>
<dbReference type="SUPFAM" id="SSF51556">
    <property type="entry name" value="Metallo-dependent hydrolases"/>
    <property type="match status" value="1"/>
</dbReference>
<dbReference type="InterPro" id="IPR011059">
    <property type="entry name" value="Metal-dep_hydrolase_composite"/>
</dbReference>
<dbReference type="InterPro" id="IPR006680">
    <property type="entry name" value="Amidohydro-rel"/>
</dbReference>
<accession>A0ABR7HPR9</accession>
<feature type="domain" description="Amidohydrolase-related" evidence="2">
    <location>
        <begin position="59"/>
        <end position="421"/>
    </location>
</feature>
<dbReference type="PANTHER" id="PTHR43794">
    <property type="entry name" value="AMINOHYDROLASE SSNA-RELATED"/>
    <property type="match status" value="1"/>
</dbReference>
<dbReference type="Gene3D" id="3.20.20.140">
    <property type="entry name" value="Metal-dependent hydrolases"/>
    <property type="match status" value="1"/>
</dbReference>
<dbReference type="Pfam" id="PF01979">
    <property type="entry name" value="Amidohydro_1"/>
    <property type="match status" value="1"/>
</dbReference>
<organism evidence="3 4">
    <name type="scientific">Pseudoflavonifractor hominis</name>
    <dbReference type="NCBI Taxonomy" id="2763059"/>
    <lineage>
        <taxon>Bacteria</taxon>
        <taxon>Bacillati</taxon>
        <taxon>Bacillota</taxon>
        <taxon>Clostridia</taxon>
        <taxon>Eubacteriales</taxon>
        <taxon>Oscillospiraceae</taxon>
        <taxon>Pseudoflavonifractor</taxon>
    </lineage>
</organism>
<name>A0ABR7HPR9_9FIRM</name>
<dbReference type="Gene3D" id="2.30.40.10">
    <property type="entry name" value="Urease, subunit C, domain 1"/>
    <property type="match status" value="1"/>
</dbReference>
<dbReference type="SUPFAM" id="SSF51338">
    <property type="entry name" value="Composite domain of metallo-dependent hydrolases"/>
    <property type="match status" value="1"/>
</dbReference>
<keyword evidence="1" id="KW-0378">Hydrolase</keyword>
<dbReference type="Proteomes" id="UP000660021">
    <property type="component" value="Unassembled WGS sequence"/>
</dbReference>
<evidence type="ECO:0000313" key="4">
    <source>
        <dbReference type="Proteomes" id="UP000660021"/>
    </source>
</evidence>
<dbReference type="EMBL" id="JACOPR010000001">
    <property type="protein sequence ID" value="MBC5729520.1"/>
    <property type="molecule type" value="Genomic_DNA"/>
</dbReference>